<feature type="region of interest" description="Disordered" evidence="1">
    <location>
        <begin position="1"/>
        <end position="108"/>
    </location>
</feature>
<evidence type="ECO:0008006" key="4">
    <source>
        <dbReference type="Google" id="ProtNLM"/>
    </source>
</evidence>
<feature type="compositionally biased region" description="Polar residues" evidence="1">
    <location>
        <begin position="20"/>
        <end position="30"/>
    </location>
</feature>
<name>A0ABR4GWJ8_9EURO</name>
<proteinExistence type="predicted"/>
<reference evidence="2 3" key="1">
    <citation type="submission" date="2024-07" db="EMBL/GenBank/DDBJ databases">
        <title>Section-level genome sequencing and comparative genomics of Aspergillus sections Usti and Cavernicolus.</title>
        <authorList>
            <consortium name="Lawrence Berkeley National Laboratory"/>
            <person name="Nybo J.L."/>
            <person name="Vesth T.C."/>
            <person name="Theobald S."/>
            <person name="Frisvad J.C."/>
            <person name="Larsen T.O."/>
            <person name="Kjaerboelling I."/>
            <person name="Rothschild-Mancinelli K."/>
            <person name="Lyhne E.K."/>
            <person name="Kogle M.E."/>
            <person name="Barry K."/>
            <person name="Clum A."/>
            <person name="Na H."/>
            <person name="Ledsgaard L."/>
            <person name="Lin J."/>
            <person name="Lipzen A."/>
            <person name="Kuo A."/>
            <person name="Riley R."/>
            <person name="Mondo S."/>
            <person name="Labutti K."/>
            <person name="Haridas S."/>
            <person name="Pangalinan J."/>
            <person name="Salamov A.A."/>
            <person name="Simmons B.A."/>
            <person name="Magnuson J.K."/>
            <person name="Chen J."/>
            <person name="Drula E."/>
            <person name="Henrissat B."/>
            <person name="Wiebenga A."/>
            <person name="Lubbers R.J."/>
            <person name="Gomes A.C."/>
            <person name="Makela M.R."/>
            <person name="Stajich J."/>
            <person name="Grigoriev I.V."/>
            <person name="Mortensen U.H."/>
            <person name="De Vries R.P."/>
            <person name="Baker S.E."/>
            <person name="Andersen M.R."/>
        </authorList>
    </citation>
    <scope>NUCLEOTIDE SEQUENCE [LARGE SCALE GENOMIC DNA]</scope>
    <source>
        <strain evidence="2 3">CBS 588.65</strain>
    </source>
</reference>
<evidence type="ECO:0000256" key="1">
    <source>
        <dbReference type="SAM" id="MobiDB-lite"/>
    </source>
</evidence>
<dbReference type="EMBL" id="JBFXLT010000140">
    <property type="protein sequence ID" value="KAL2803397.1"/>
    <property type="molecule type" value="Genomic_DNA"/>
</dbReference>
<evidence type="ECO:0000313" key="3">
    <source>
        <dbReference type="Proteomes" id="UP001610334"/>
    </source>
</evidence>
<keyword evidence="3" id="KW-1185">Reference proteome</keyword>
<comment type="caution">
    <text evidence="2">The sequence shown here is derived from an EMBL/GenBank/DDBJ whole genome shotgun (WGS) entry which is preliminary data.</text>
</comment>
<organism evidence="2 3">
    <name type="scientific">Aspergillus granulosus</name>
    <dbReference type="NCBI Taxonomy" id="176169"/>
    <lineage>
        <taxon>Eukaryota</taxon>
        <taxon>Fungi</taxon>
        <taxon>Dikarya</taxon>
        <taxon>Ascomycota</taxon>
        <taxon>Pezizomycotina</taxon>
        <taxon>Eurotiomycetes</taxon>
        <taxon>Eurotiomycetidae</taxon>
        <taxon>Eurotiales</taxon>
        <taxon>Aspergillaceae</taxon>
        <taxon>Aspergillus</taxon>
        <taxon>Aspergillus subgen. Nidulantes</taxon>
    </lineage>
</organism>
<sequence>MSNPYERTAEDDYEAANDPSPVSGTFSDNTYAHETRSELKGHIPVQRDEANVEDPMQPPFSNSDRQLAQDEDEAIDTSNILGGSRLRHAKPQTRNKYQEGEDENAFQD</sequence>
<gene>
    <name evidence="2" type="ORF">BJX63DRAFT_412121</name>
</gene>
<accession>A0ABR4GWJ8</accession>
<evidence type="ECO:0000313" key="2">
    <source>
        <dbReference type="EMBL" id="KAL2803397.1"/>
    </source>
</evidence>
<protein>
    <recommendedName>
        <fullName evidence="4">Histone chaperone domain-containing protein</fullName>
    </recommendedName>
</protein>
<dbReference type="Proteomes" id="UP001610334">
    <property type="component" value="Unassembled WGS sequence"/>
</dbReference>
<feature type="compositionally biased region" description="Basic and acidic residues" evidence="1">
    <location>
        <begin position="31"/>
        <end position="50"/>
    </location>
</feature>